<name>A0A0C3H2F6_OIDMZ</name>
<evidence type="ECO:0000256" key="7">
    <source>
        <dbReference type="ARBA" id="ARBA00022525"/>
    </source>
</evidence>
<dbReference type="Pfam" id="PF07731">
    <property type="entry name" value="Cu-oxidase_2"/>
    <property type="match status" value="1"/>
</dbReference>
<dbReference type="OrthoDB" id="2121828at2759"/>
<evidence type="ECO:0000256" key="3">
    <source>
        <dbReference type="ARBA" id="ARBA00002075"/>
    </source>
</evidence>
<dbReference type="PANTHER" id="PTHR11709">
    <property type="entry name" value="MULTI-COPPER OXIDASE"/>
    <property type="match status" value="1"/>
</dbReference>
<evidence type="ECO:0000256" key="13">
    <source>
        <dbReference type="ARBA" id="ARBA00023157"/>
    </source>
</evidence>
<protein>
    <recommendedName>
        <fullName evidence="6">laccase</fullName>
        <ecNumber evidence="6">1.10.3.2</ecNumber>
    </recommendedName>
</protein>
<dbReference type="InterPro" id="IPR045087">
    <property type="entry name" value="Cu-oxidase_fam"/>
</dbReference>
<dbReference type="GO" id="GO:0005576">
    <property type="term" value="C:extracellular region"/>
    <property type="evidence" value="ECO:0007669"/>
    <property type="project" value="UniProtKB-SubCell"/>
</dbReference>
<dbReference type="FunFam" id="2.60.40.420:FF:000038">
    <property type="entry name" value="Extracellular dihydrogeodin oxidase/laccase"/>
    <property type="match status" value="1"/>
</dbReference>
<accession>A0A0C3H2F6</accession>
<dbReference type="InterPro" id="IPR001117">
    <property type="entry name" value="Cu-oxidase_2nd"/>
</dbReference>
<evidence type="ECO:0000259" key="17">
    <source>
        <dbReference type="Pfam" id="PF00394"/>
    </source>
</evidence>
<reference evidence="21" key="2">
    <citation type="submission" date="2015-01" db="EMBL/GenBank/DDBJ databases">
        <title>Evolutionary Origins and Diversification of the Mycorrhizal Mutualists.</title>
        <authorList>
            <consortium name="DOE Joint Genome Institute"/>
            <consortium name="Mycorrhizal Genomics Consortium"/>
            <person name="Kohler A."/>
            <person name="Kuo A."/>
            <person name="Nagy L.G."/>
            <person name="Floudas D."/>
            <person name="Copeland A."/>
            <person name="Barry K.W."/>
            <person name="Cichocki N."/>
            <person name="Veneault-Fourrey C."/>
            <person name="LaButti K."/>
            <person name="Lindquist E.A."/>
            <person name="Lipzen A."/>
            <person name="Lundell T."/>
            <person name="Morin E."/>
            <person name="Murat C."/>
            <person name="Riley R."/>
            <person name="Ohm R."/>
            <person name="Sun H."/>
            <person name="Tunlid A."/>
            <person name="Henrissat B."/>
            <person name="Grigoriev I.V."/>
            <person name="Hibbett D.S."/>
            <person name="Martin F."/>
        </authorList>
    </citation>
    <scope>NUCLEOTIDE SEQUENCE [LARGE SCALE GENOMIC DNA]</scope>
    <source>
        <strain evidence="21">Zn</strain>
    </source>
</reference>
<dbReference type="InterPro" id="IPR033138">
    <property type="entry name" value="Cu_oxidase_CS"/>
</dbReference>
<evidence type="ECO:0000256" key="6">
    <source>
        <dbReference type="ARBA" id="ARBA00012297"/>
    </source>
</evidence>
<comment type="cofactor">
    <cofactor evidence="2">
        <name>Cu cation</name>
        <dbReference type="ChEBI" id="CHEBI:23378"/>
    </cofactor>
</comment>
<evidence type="ECO:0000313" key="21">
    <source>
        <dbReference type="Proteomes" id="UP000054321"/>
    </source>
</evidence>
<dbReference type="PROSITE" id="PS00080">
    <property type="entry name" value="MULTICOPPER_OXIDASE2"/>
    <property type="match status" value="1"/>
</dbReference>
<keyword evidence="13" id="KW-1015">Disulfide bond</keyword>
<dbReference type="EMBL" id="KN832883">
    <property type="protein sequence ID" value="KIM96686.1"/>
    <property type="molecule type" value="Genomic_DNA"/>
</dbReference>
<keyword evidence="10" id="KW-0677">Repeat</keyword>
<dbReference type="Pfam" id="PF00394">
    <property type="entry name" value="Cu-oxidase"/>
    <property type="match status" value="1"/>
</dbReference>
<keyword evidence="12" id="KW-0186">Copper</keyword>
<dbReference type="EC" id="1.10.3.2" evidence="6"/>
<comment type="function">
    <text evidence="3">Lignin degradation and detoxification of lignin-derived products.</text>
</comment>
<evidence type="ECO:0000256" key="16">
    <source>
        <dbReference type="SAM" id="SignalP"/>
    </source>
</evidence>
<dbReference type="SUPFAM" id="SSF49503">
    <property type="entry name" value="Cupredoxins"/>
    <property type="match status" value="3"/>
</dbReference>
<keyword evidence="8" id="KW-0479">Metal-binding</keyword>
<keyword evidence="21" id="KW-1185">Reference proteome</keyword>
<dbReference type="InterPro" id="IPR011707">
    <property type="entry name" value="Cu-oxidase-like_N"/>
</dbReference>
<dbReference type="CDD" id="cd13901">
    <property type="entry name" value="CuRO_3_MaLCC_like"/>
    <property type="match status" value="1"/>
</dbReference>
<evidence type="ECO:0000313" key="20">
    <source>
        <dbReference type="EMBL" id="KIM96686.1"/>
    </source>
</evidence>
<feature type="domain" description="Plastocyanin-like" evidence="18">
    <location>
        <begin position="495"/>
        <end position="620"/>
    </location>
</feature>
<dbReference type="FunFam" id="2.60.40.420:FF:000046">
    <property type="entry name" value="Multicopper oxidase"/>
    <property type="match status" value="1"/>
</dbReference>
<comment type="catalytic activity">
    <reaction evidence="1">
        <text>4 hydroquinone + O2 = 4 benzosemiquinone + 2 H2O</text>
        <dbReference type="Rhea" id="RHEA:11276"/>
        <dbReference type="ChEBI" id="CHEBI:15377"/>
        <dbReference type="ChEBI" id="CHEBI:15379"/>
        <dbReference type="ChEBI" id="CHEBI:17594"/>
        <dbReference type="ChEBI" id="CHEBI:17977"/>
        <dbReference type="EC" id="1.10.3.2"/>
    </reaction>
</comment>
<dbReference type="GO" id="GO:0005507">
    <property type="term" value="F:copper ion binding"/>
    <property type="evidence" value="ECO:0007669"/>
    <property type="project" value="InterPro"/>
</dbReference>
<feature type="domain" description="Plastocyanin-like" evidence="17">
    <location>
        <begin position="274"/>
        <end position="425"/>
    </location>
</feature>
<reference evidence="20 21" key="1">
    <citation type="submission" date="2014-04" db="EMBL/GenBank/DDBJ databases">
        <authorList>
            <consortium name="DOE Joint Genome Institute"/>
            <person name="Kuo A."/>
            <person name="Martino E."/>
            <person name="Perotto S."/>
            <person name="Kohler A."/>
            <person name="Nagy L.G."/>
            <person name="Floudas D."/>
            <person name="Copeland A."/>
            <person name="Barry K.W."/>
            <person name="Cichocki N."/>
            <person name="Veneault-Fourrey C."/>
            <person name="LaButti K."/>
            <person name="Lindquist E.A."/>
            <person name="Lipzen A."/>
            <person name="Lundell T."/>
            <person name="Morin E."/>
            <person name="Murat C."/>
            <person name="Sun H."/>
            <person name="Tunlid A."/>
            <person name="Henrissat B."/>
            <person name="Grigoriev I.V."/>
            <person name="Hibbett D.S."/>
            <person name="Martin F."/>
            <person name="Nordberg H.P."/>
            <person name="Cantor M.N."/>
            <person name="Hua S.X."/>
        </authorList>
    </citation>
    <scope>NUCLEOTIDE SEQUENCE [LARGE SCALE GENOMIC DNA]</scope>
    <source>
        <strain evidence="20 21">Zn</strain>
    </source>
</reference>
<dbReference type="PROSITE" id="PS00079">
    <property type="entry name" value="MULTICOPPER_OXIDASE1"/>
    <property type="match status" value="1"/>
</dbReference>
<dbReference type="PANTHER" id="PTHR11709:SF71">
    <property type="entry name" value="OXIDOREDUCTASE TPCJ"/>
    <property type="match status" value="1"/>
</dbReference>
<organism evidence="20 21">
    <name type="scientific">Oidiodendron maius (strain Zn)</name>
    <dbReference type="NCBI Taxonomy" id="913774"/>
    <lineage>
        <taxon>Eukaryota</taxon>
        <taxon>Fungi</taxon>
        <taxon>Dikarya</taxon>
        <taxon>Ascomycota</taxon>
        <taxon>Pezizomycotina</taxon>
        <taxon>Leotiomycetes</taxon>
        <taxon>Leotiomycetes incertae sedis</taxon>
        <taxon>Myxotrichaceae</taxon>
        <taxon>Oidiodendron</taxon>
    </lineage>
</organism>
<dbReference type="InterPro" id="IPR002355">
    <property type="entry name" value="Cu_oxidase_Cu_BS"/>
</dbReference>
<dbReference type="HOGENOM" id="CLU_006504_3_2_1"/>
<dbReference type="Proteomes" id="UP000054321">
    <property type="component" value="Unassembled WGS sequence"/>
</dbReference>
<evidence type="ECO:0000256" key="11">
    <source>
        <dbReference type="ARBA" id="ARBA00023002"/>
    </source>
</evidence>
<keyword evidence="11" id="KW-0560">Oxidoreductase</keyword>
<feature type="signal peptide" evidence="16">
    <location>
        <begin position="1"/>
        <end position="22"/>
    </location>
</feature>
<keyword evidence="15" id="KW-0439">Lignin degradation</keyword>
<evidence type="ECO:0000256" key="5">
    <source>
        <dbReference type="ARBA" id="ARBA00010609"/>
    </source>
</evidence>
<dbReference type="FunFam" id="2.60.40.420:FF:000021">
    <property type="entry name" value="Extracellular dihydrogeodin oxidase/laccase"/>
    <property type="match status" value="1"/>
</dbReference>
<proteinExistence type="inferred from homology"/>
<evidence type="ECO:0000259" key="18">
    <source>
        <dbReference type="Pfam" id="PF07731"/>
    </source>
</evidence>
<dbReference type="GO" id="GO:0046274">
    <property type="term" value="P:lignin catabolic process"/>
    <property type="evidence" value="ECO:0007669"/>
    <property type="project" value="UniProtKB-KW"/>
</dbReference>
<dbReference type="InParanoid" id="A0A0C3H2F6"/>
<evidence type="ECO:0000256" key="14">
    <source>
        <dbReference type="ARBA" id="ARBA00023180"/>
    </source>
</evidence>
<comment type="subcellular location">
    <subcellularLocation>
        <location evidence="4">Secreted</location>
    </subcellularLocation>
</comment>
<evidence type="ECO:0000259" key="19">
    <source>
        <dbReference type="Pfam" id="PF07732"/>
    </source>
</evidence>
<evidence type="ECO:0000256" key="8">
    <source>
        <dbReference type="ARBA" id="ARBA00022723"/>
    </source>
</evidence>
<feature type="domain" description="Plastocyanin-like" evidence="19">
    <location>
        <begin position="149"/>
        <end position="263"/>
    </location>
</feature>
<keyword evidence="9 16" id="KW-0732">Signal</keyword>
<dbReference type="GO" id="GO:0052716">
    <property type="term" value="F:hydroquinone:oxygen oxidoreductase activity"/>
    <property type="evidence" value="ECO:0007669"/>
    <property type="project" value="UniProtKB-EC"/>
</dbReference>
<keyword evidence="7" id="KW-0964">Secreted</keyword>
<evidence type="ECO:0000256" key="10">
    <source>
        <dbReference type="ARBA" id="ARBA00022737"/>
    </source>
</evidence>
<evidence type="ECO:0000256" key="9">
    <source>
        <dbReference type="ARBA" id="ARBA00022729"/>
    </source>
</evidence>
<evidence type="ECO:0000256" key="1">
    <source>
        <dbReference type="ARBA" id="ARBA00000349"/>
    </source>
</evidence>
<dbReference type="Pfam" id="PF07732">
    <property type="entry name" value="Cu-oxidase_3"/>
    <property type="match status" value="1"/>
</dbReference>
<dbReference type="InterPro" id="IPR008972">
    <property type="entry name" value="Cupredoxin"/>
</dbReference>
<evidence type="ECO:0000256" key="12">
    <source>
        <dbReference type="ARBA" id="ARBA00023008"/>
    </source>
</evidence>
<evidence type="ECO:0000256" key="4">
    <source>
        <dbReference type="ARBA" id="ARBA00004613"/>
    </source>
</evidence>
<sequence>MLIFKSVLPAWAAFAFFSSVDAILQDKIVTITRTSIFVTCPTTSASSLIHSTSVPTPQSPSSNIPPDISGTFPASVRQSSNFNSGIPTLSIPTLSTSELGSGHSTVSKSSNYCENTPTSRQCWGNYSIDTDWYSTVPDTGVTREYWLSIENTTLAPDGYERYTLTFNGTIPGPAIIADWGDNLIIHVVNNLQHNGTSIHWHGLRQLGSSEYDGVPGVTQCPIAPGGTMTYRFRATQYGSTWYHSHFSLQYADGLFGPLILNGPATANYDEDLGLLFLSDWSHTSAFSLWDSARAAGPPSLDGGLVNGTNTYNCSASVDPNCVGGGKKFETVFVPGKRYRIRLINVAIEGHFQFSIDGHNLTVIANDLVPIVPYETNSIVIGEGQRYDLIVEANAEPGDYWLRSGWQAACAANQNADDMTGIIRYDASSTVDPVTTSDITITSNCADEPLSNLVPHLAMNVGNFSEVTQETLSFVFESYFMWTINSSSLYMNWSDPTTLRVVNNQSTFPTEYNVVSVEQTNPSDEWTVYVIKDESGIGLSHPIHLHGHDFWVIGQAEGAFDLATSELNLVNPPRRDVASLPANGYLAIAFKKDNPGAWIMHCHIAWHASEGLGLQFVESPSQITMALADKEAFEDTCVKWDAYTPTEIYLQDDSGV</sequence>
<dbReference type="AlphaFoldDB" id="A0A0C3H2F6"/>
<evidence type="ECO:0000256" key="15">
    <source>
        <dbReference type="ARBA" id="ARBA00023185"/>
    </source>
</evidence>
<comment type="similarity">
    <text evidence="5">Belongs to the multicopper oxidase family.</text>
</comment>
<dbReference type="CDD" id="cd13880">
    <property type="entry name" value="CuRO_2_MaLCC_like"/>
    <property type="match status" value="1"/>
</dbReference>
<dbReference type="Gene3D" id="2.60.40.420">
    <property type="entry name" value="Cupredoxins - blue copper proteins"/>
    <property type="match status" value="3"/>
</dbReference>
<dbReference type="STRING" id="913774.A0A0C3H2F6"/>
<gene>
    <name evidence="20" type="ORF">OIDMADRAFT_44299</name>
</gene>
<feature type="chain" id="PRO_5002178012" description="laccase" evidence="16">
    <location>
        <begin position="23"/>
        <end position="655"/>
    </location>
</feature>
<dbReference type="CDD" id="cd13854">
    <property type="entry name" value="CuRO_1_MaLCC_like"/>
    <property type="match status" value="1"/>
</dbReference>
<dbReference type="InterPro" id="IPR011706">
    <property type="entry name" value="Cu-oxidase_C"/>
</dbReference>
<evidence type="ECO:0000256" key="2">
    <source>
        <dbReference type="ARBA" id="ARBA00001935"/>
    </source>
</evidence>
<keyword evidence="14" id="KW-0325">Glycoprotein</keyword>